<keyword evidence="10" id="KW-1185">Reference proteome</keyword>
<keyword evidence="3" id="KW-0805">Transcription regulation</keyword>
<evidence type="ECO:0000256" key="7">
    <source>
        <dbReference type="SAM" id="MobiDB-lite"/>
    </source>
</evidence>
<evidence type="ECO:0000313" key="9">
    <source>
        <dbReference type="EMBL" id="KAF3804910.1"/>
    </source>
</evidence>
<keyword evidence="5" id="KW-0539">Nucleus</keyword>
<gene>
    <name evidence="9" type="ORF">GCG54_00004180</name>
</gene>
<dbReference type="GO" id="GO:0030435">
    <property type="term" value="P:sporulation resulting in formation of a cellular spore"/>
    <property type="evidence" value="ECO:0007669"/>
    <property type="project" value="UniProtKB-KW"/>
</dbReference>
<dbReference type="Proteomes" id="UP000613401">
    <property type="component" value="Unassembled WGS sequence"/>
</dbReference>
<protein>
    <submittedName>
        <fullName evidence="9">Velvet complex subunit 2</fullName>
    </submittedName>
</protein>
<reference evidence="9" key="2">
    <citation type="submission" date="2020-03" db="EMBL/GenBank/DDBJ databases">
        <authorList>
            <person name="Fu F.-F."/>
            <person name="Chen J."/>
        </authorList>
    </citation>
    <scope>NUCLEOTIDE SEQUENCE</scope>
    <source>
        <strain evidence="9">Lc1</strain>
    </source>
</reference>
<feature type="compositionally biased region" description="Basic residues" evidence="7">
    <location>
        <begin position="34"/>
        <end position="49"/>
    </location>
</feature>
<evidence type="ECO:0000256" key="4">
    <source>
        <dbReference type="ARBA" id="ARBA00023163"/>
    </source>
</evidence>
<dbReference type="PANTHER" id="PTHR33572:SF3">
    <property type="entry name" value="VELVET COMPLEX SUBUNIT B"/>
    <property type="match status" value="1"/>
</dbReference>
<feature type="region of interest" description="Disordered" evidence="7">
    <location>
        <begin position="1"/>
        <end position="108"/>
    </location>
</feature>
<sequence>MNYDQQHPASGGYHHQQHMPPNPYAQQQLPPPHQQHHPQHPQQHPHHAHPSSQIPQLPPMSFPPPAPVPSNMPPNGVPPQHPPAVSSGPAASTSASQGQPPSFSRTDDLGRQYEFVKRPSKSREVLCLQSPGSWLSSNPSERACADSVTRVKVFNPETGREFSVNEVEHGHFIINVDLWDEKAQHEVNLVRHSSTTASISTTTPTPFHTLRQDPPGMPPYADLIPGYAAGPAYGQQQQPPPIPGYQGYQPPPTAYTSTNASFAPPTQYFPNHAASTVPSQADMTYGHRQSMSMATNQPQGMFTRNLIGSLASSAFRLSDTEDNVGIWFVMQDLSVRTEGLFRLRFSFVSVAKRAGQPSAAGSLVNMGKSNVLAQCWSDVFQVYSAKKFPGVCESTPLSKCFAHQGIKIPIRKDGPSDGKKNNEEDEEF</sequence>
<dbReference type="EMBL" id="WVTB01000048">
    <property type="protein sequence ID" value="KAF3804910.1"/>
    <property type="molecule type" value="Genomic_DNA"/>
</dbReference>
<evidence type="ECO:0000256" key="1">
    <source>
        <dbReference type="ARBA" id="ARBA00004123"/>
    </source>
</evidence>
<name>A0A8H4CJ34_COLGL</name>
<comment type="subcellular location">
    <subcellularLocation>
        <location evidence="1">Nucleus</location>
    </subcellularLocation>
</comment>
<keyword evidence="4" id="KW-0804">Transcription</keyword>
<evidence type="ECO:0000256" key="2">
    <source>
        <dbReference type="ARBA" id="ARBA00022969"/>
    </source>
</evidence>
<comment type="caution">
    <text evidence="9">The sequence shown here is derived from an EMBL/GenBank/DDBJ whole genome shotgun (WGS) entry which is preliminary data.</text>
</comment>
<feature type="compositionally biased region" description="Polar residues" evidence="7">
    <location>
        <begin position="89"/>
        <end position="104"/>
    </location>
</feature>
<evidence type="ECO:0000256" key="3">
    <source>
        <dbReference type="ARBA" id="ARBA00023015"/>
    </source>
</evidence>
<feature type="domain" description="Velvet" evidence="8">
    <location>
        <begin position="32"/>
        <end position="411"/>
    </location>
</feature>
<dbReference type="GeneID" id="69011336"/>
<evidence type="ECO:0000313" key="10">
    <source>
        <dbReference type="Proteomes" id="UP000613401"/>
    </source>
</evidence>
<evidence type="ECO:0000256" key="6">
    <source>
        <dbReference type="ARBA" id="ARBA00038045"/>
    </source>
</evidence>
<proteinExistence type="inferred from homology"/>
<dbReference type="InterPro" id="IPR038491">
    <property type="entry name" value="Velvet_dom_sf"/>
</dbReference>
<keyword evidence="2" id="KW-0749">Sporulation</keyword>
<feature type="compositionally biased region" description="Pro residues" evidence="7">
    <location>
        <begin position="56"/>
        <end position="82"/>
    </location>
</feature>
<dbReference type="Gene3D" id="2.60.40.3960">
    <property type="entry name" value="Velvet domain"/>
    <property type="match status" value="2"/>
</dbReference>
<dbReference type="Pfam" id="PF11754">
    <property type="entry name" value="Velvet"/>
    <property type="match status" value="1"/>
</dbReference>
<evidence type="ECO:0000256" key="5">
    <source>
        <dbReference type="ARBA" id="ARBA00023242"/>
    </source>
</evidence>
<dbReference type="GO" id="GO:0005634">
    <property type="term" value="C:nucleus"/>
    <property type="evidence" value="ECO:0007669"/>
    <property type="project" value="UniProtKB-SubCell"/>
</dbReference>
<reference evidence="9" key="1">
    <citation type="journal article" date="2020" name="Phytopathology">
        <title>Genome sequence and comparative analysis of Colletotrichum gloeosporioides isolated from Liriodendron leaves.</title>
        <authorList>
            <person name="Fu F.F."/>
            <person name="Hao Z."/>
            <person name="Wang P."/>
            <person name="Lu Y."/>
            <person name="Xue L.J."/>
            <person name="Wei G."/>
            <person name="Tian Y."/>
            <person name="Baishi H."/>
            <person name="Xu H."/>
            <person name="Shi J."/>
            <person name="Cheng T."/>
            <person name="Wang G."/>
            <person name="Yi Y."/>
            <person name="Chen J."/>
        </authorList>
    </citation>
    <scope>NUCLEOTIDE SEQUENCE</scope>
    <source>
        <strain evidence="9">Lc1</strain>
    </source>
</reference>
<organism evidence="9 10">
    <name type="scientific">Colletotrichum gloeosporioides</name>
    <name type="common">Anthracnose fungus</name>
    <name type="synonym">Glomerella cingulata</name>
    <dbReference type="NCBI Taxonomy" id="474922"/>
    <lineage>
        <taxon>Eukaryota</taxon>
        <taxon>Fungi</taxon>
        <taxon>Dikarya</taxon>
        <taxon>Ascomycota</taxon>
        <taxon>Pezizomycotina</taxon>
        <taxon>Sordariomycetes</taxon>
        <taxon>Hypocreomycetidae</taxon>
        <taxon>Glomerellales</taxon>
        <taxon>Glomerellaceae</taxon>
        <taxon>Colletotrichum</taxon>
        <taxon>Colletotrichum gloeosporioides species complex</taxon>
    </lineage>
</organism>
<dbReference type="RefSeq" id="XP_045264069.1">
    <property type="nucleotide sequence ID" value="XM_045404234.1"/>
</dbReference>
<evidence type="ECO:0000259" key="8">
    <source>
        <dbReference type="PROSITE" id="PS51821"/>
    </source>
</evidence>
<dbReference type="InterPro" id="IPR037525">
    <property type="entry name" value="Velvet_dom"/>
</dbReference>
<accession>A0A8H4CJ34</accession>
<dbReference type="PROSITE" id="PS51821">
    <property type="entry name" value="VELVET"/>
    <property type="match status" value="1"/>
</dbReference>
<comment type="similarity">
    <text evidence="6">Belongs to the velvet family. VelB subfamily.</text>
</comment>
<dbReference type="InterPro" id="IPR021740">
    <property type="entry name" value="Velvet"/>
</dbReference>
<dbReference type="AlphaFoldDB" id="A0A8H4CJ34"/>
<dbReference type="PANTHER" id="PTHR33572">
    <property type="entry name" value="SPORE DEVELOPMENT REGULATOR VOSA"/>
    <property type="match status" value="1"/>
</dbReference>